<organism evidence="2 3">
    <name type="scientific">Mucilaginibacter defluvii</name>
    <dbReference type="NCBI Taxonomy" id="1196019"/>
    <lineage>
        <taxon>Bacteria</taxon>
        <taxon>Pseudomonadati</taxon>
        <taxon>Bacteroidota</taxon>
        <taxon>Sphingobacteriia</taxon>
        <taxon>Sphingobacteriales</taxon>
        <taxon>Sphingobacteriaceae</taxon>
        <taxon>Mucilaginibacter</taxon>
    </lineage>
</organism>
<protein>
    <submittedName>
        <fullName evidence="2">Uncharacterized protein</fullName>
    </submittedName>
</protein>
<feature type="region of interest" description="Disordered" evidence="1">
    <location>
        <begin position="49"/>
        <end position="98"/>
    </location>
</feature>
<comment type="caution">
    <text evidence="2">The sequence shown here is derived from an EMBL/GenBank/DDBJ whole genome shotgun (WGS) entry which is preliminary data.</text>
</comment>
<evidence type="ECO:0000313" key="2">
    <source>
        <dbReference type="EMBL" id="GAA4917228.1"/>
    </source>
</evidence>
<feature type="compositionally biased region" description="Basic and acidic residues" evidence="1">
    <location>
        <begin position="82"/>
        <end position="98"/>
    </location>
</feature>
<reference evidence="3" key="1">
    <citation type="journal article" date="2019" name="Int. J. Syst. Evol. Microbiol.">
        <title>The Global Catalogue of Microorganisms (GCM) 10K type strain sequencing project: providing services to taxonomists for standard genome sequencing and annotation.</title>
        <authorList>
            <consortium name="The Broad Institute Genomics Platform"/>
            <consortium name="The Broad Institute Genome Sequencing Center for Infectious Disease"/>
            <person name="Wu L."/>
            <person name="Ma J."/>
        </authorList>
    </citation>
    <scope>NUCLEOTIDE SEQUENCE [LARGE SCALE GENOMIC DNA]</scope>
    <source>
        <strain evidence="3">JCM 18283</strain>
    </source>
</reference>
<dbReference type="RefSeq" id="WP_345331155.1">
    <property type="nucleotide sequence ID" value="NZ_BAABJI010000002.1"/>
</dbReference>
<keyword evidence="3" id="KW-1185">Reference proteome</keyword>
<proteinExistence type="predicted"/>
<sequence length="98" mass="10706">MSKKKEQVRYLKKSFAAALSAFKREKDKQKRKEAFEFLSGRMAEFRTCGRDTEDATKLQPGSGSGGGNGPAGNLVPSPALVEEIRSEHRHEPAPEGAS</sequence>
<dbReference type="EMBL" id="BAABJI010000002">
    <property type="protein sequence ID" value="GAA4917228.1"/>
    <property type="molecule type" value="Genomic_DNA"/>
</dbReference>
<accession>A0ABP9FV49</accession>
<name>A0ABP9FV49_9SPHI</name>
<dbReference type="Proteomes" id="UP001501436">
    <property type="component" value="Unassembled WGS sequence"/>
</dbReference>
<evidence type="ECO:0000256" key="1">
    <source>
        <dbReference type="SAM" id="MobiDB-lite"/>
    </source>
</evidence>
<evidence type="ECO:0000313" key="3">
    <source>
        <dbReference type="Proteomes" id="UP001501436"/>
    </source>
</evidence>
<gene>
    <name evidence="2" type="ORF">GCM10023313_21050</name>
</gene>